<sequence>MSPNKLSQDQSDTLFDILTHHETYAEIQAYAWPDTIHNFGYPFTEKGPQSSSPILHTLVNRFISKQPGIEMLPPDFWQERLGVLVSNMGDAGLSESYDKGALGTRKTLATAFATLMEFVARGYVGGYARSQNNDSERNYDLDNAEHLIQAWEDAAQGFVYGNMVDELFDQMAESERLVDQSPVIQAATEYLLIWAASLLHHIFVLSPDGQYLLKLLENLNKLMPYMAVRQILRIGNVATMMNGMLRLLLTKVSVGSITKWAGMGKNADPPMNLLQRIISTVLGWDNSEFRDIVVKIEKTKNGPSKAHLDAIRLHVQKPRLDREHLRDLSIKQSKSAVVVIFENARPPLSTALSESQHTQALEYYAALLSMRDREELIRIVCRQEPDLFTPSVQEMVAAYEPGIRSLHKGVDLSGAIYDLQGFLDDLIKLGKAKNNDNGSSNIAGTHRPPSVEEYVSLFRKYMPCLFRYMHQIAKNCPEIREGFREYGREALGGFGNDGNESRGVMTGPLNQLFSAIPPDQQLAVLEKLDAHSAYLTALKISSAKRTQSIIDNTSATMYGTGAYLAKWHHLLDETLITPARAVGPIRRGRDVKYKEGKWKGKAMWDSEAISREAMKDVPEAPDVGIVVKILGRPFKAVLQEMIIIA</sequence>
<dbReference type="InterPro" id="IPR024554">
    <property type="entry name" value="LEC1-like_C"/>
</dbReference>
<dbReference type="Pfam" id="PF12825">
    <property type="entry name" value="DUF3818"/>
    <property type="match status" value="2"/>
</dbReference>
<evidence type="ECO:0000259" key="2">
    <source>
        <dbReference type="Pfam" id="PF12828"/>
    </source>
</evidence>
<dbReference type="InterPro" id="IPR024555">
    <property type="entry name" value="PX-associated"/>
</dbReference>
<dbReference type="PANTHER" id="PTHR47185">
    <property type="entry name" value="PX DOMAIN-CONTAINING PROTEIN YPR097W"/>
    <property type="match status" value="1"/>
</dbReference>
<dbReference type="InterPro" id="IPR047168">
    <property type="entry name" value="LEC1-like"/>
</dbReference>
<dbReference type="OrthoDB" id="2117459at2759"/>
<dbReference type="AlphaFoldDB" id="A0A2J6SAT3"/>
<accession>A0A2J6SAT3</accession>
<dbReference type="PANTHER" id="PTHR47185:SF2">
    <property type="entry name" value="FUNGAL PROTEIN"/>
    <property type="match status" value="1"/>
</dbReference>
<gene>
    <name evidence="3" type="ORF">L207DRAFT_415738</name>
</gene>
<feature type="domain" description="PX" evidence="1">
    <location>
        <begin position="165"/>
        <end position="354"/>
    </location>
</feature>
<keyword evidence="4" id="KW-1185">Reference proteome</keyword>
<dbReference type="Proteomes" id="UP000235786">
    <property type="component" value="Unassembled WGS sequence"/>
</dbReference>
<feature type="domain" description="PX-associated" evidence="2">
    <location>
        <begin position="3"/>
        <end position="121"/>
    </location>
</feature>
<organism evidence="3 4">
    <name type="scientific">Hyaloscypha variabilis (strain UAMH 11265 / GT02V1 / F)</name>
    <name type="common">Meliniomyces variabilis</name>
    <dbReference type="NCBI Taxonomy" id="1149755"/>
    <lineage>
        <taxon>Eukaryota</taxon>
        <taxon>Fungi</taxon>
        <taxon>Dikarya</taxon>
        <taxon>Ascomycota</taxon>
        <taxon>Pezizomycotina</taxon>
        <taxon>Leotiomycetes</taxon>
        <taxon>Helotiales</taxon>
        <taxon>Hyaloscyphaceae</taxon>
        <taxon>Hyaloscypha</taxon>
        <taxon>Hyaloscypha variabilis</taxon>
    </lineage>
</organism>
<proteinExistence type="predicted"/>
<dbReference type="EMBL" id="KZ613938">
    <property type="protein sequence ID" value="PMD47878.1"/>
    <property type="molecule type" value="Genomic_DNA"/>
</dbReference>
<dbReference type="STRING" id="1149755.A0A2J6SAT3"/>
<evidence type="ECO:0000313" key="4">
    <source>
        <dbReference type="Proteomes" id="UP000235786"/>
    </source>
</evidence>
<evidence type="ECO:0000259" key="1">
    <source>
        <dbReference type="Pfam" id="PF12825"/>
    </source>
</evidence>
<evidence type="ECO:0008006" key="5">
    <source>
        <dbReference type="Google" id="ProtNLM"/>
    </source>
</evidence>
<dbReference type="Pfam" id="PF12828">
    <property type="entry name" value="PXB"/>
    <property type="match status" value="1"/>
</dbReference>
<feature type="domain" description="PX" evidence="1">
    <location>
        <begin position="360"/>
        <end position="489"/>
    </location>
</feature>
<evidence type="ECO:0000313" key="3">
    <source>
        <dbReference type="EMBL" id="PMD47878.1"/>
    </source>
</evidence>
<protein>
    <recommendedName>
        <fullName evidence="5">DUF3818 domain-containing protein</fullName>
    </recommendedName>
</protein>
<name>A0A2J6SAT3_HYAVF</name>
<reference evidence="3 4" key="1">
    <citation type="submission" date="2016-04" db="EMBL/GenBank/DDBJ databases">
        <title>A degradative enzymes factory behind the ericoid mycorrhizal symbiosis.</title>
        <authorList>
            <consortium name="DOE Joint Genome Institute"/>
            <person name="Martino E."/>
            <person name="Morin E."/>
            <person name="Grelet G."/>
            <person name="Kuo A."/>
            <person name="Kohler A."/>
            <person name="Daghino S."/>
            <person name="Barry K."/>
            <person name="Choi C."/>
            <person name="Cichocki N."/>
            <person name="Clum A."/>
            <person name="Copeland A."/>
            <person name="Hainaut M."/>
            <person name="Haridas S."/>
            <person name="Labutti K."/>
            <person name="Lindquist E."/>
            <person name="Lipzen A."/>
            <person name="Khouja H.-R."/>
            <person name="Murat C."/>
            <person name="Ohm R."/>
            <person name="Olson A."/>
            <person name="Spatafora J."/>
            <person name="Veneault-Fourrey C."/>
            <person name="Henrissat B."/>
            <person name="Grigoriev I."/>
            <person name="Martin F."/>
            <person name="Perotto S."/>
        </authorList>
    </citation>
    <scope>NUCLEOTIDE SEQUENCE [LARGE SCALE GENOMIC DNA]</scope>
    <source>
        <strain evidence="3 4">F</strain>
    </source>
</reference>
<dbReference type="GO" id="GO:0035091">
    <property type="term" value="F:phosphatidylinositol binding"/>
    <property type="evidence" value="ECO:0007669"/>
    <property type="project" value="TreeGrafter"/>
</dbReference>